<organism evidence="12 13">
    <name type="scientific">Anaerobaca lacustris</name>
    <dbReference type="NCBI Taxonomy" id="3044600"/>
    <lineage>
        <taxon>Bacteria</taxon>
        <taxon>Pseudomonadati</taxon>
        <taxon>Planctomycetota</taxon>
        <taxon>Phycisphaerae</taxon>
        <taxon>Sedimentisphaerales</taxon>
        <taxon>Anaerobacaceae</taxon>
        <taxon>Anaerobaca</taxon>
    </lineage>
</organism>
<evidence type="ECO:0000256" key="6">
    <source>
        <dbReference type="ARBA" id="ARBA00022519"/>
    </source>
</evidence>
<dbReference type="Pfam" id="PF07963">
    <property type="entry name" value="N_methyl"/>
    <property type="match status" value="1"/>
</dbReference>
<dbReference type="EMBL" id="JASCXX010000004">
    <property type="protein sequence ID" value="MDI6448418.1"/>
    <property type="molecule type" value="Genomic_DNA"/>
</dbReference>
<keyword evidence="13" id="KW-1185">Reference proteome</keyword>
<keyword evidence="4" id="KW-1003">Cell membrane</keyword>
<dbReference type="InterPro" id="IPR010054">
    <property type="entry name" value="Type2_sec_GspG"/>
</dbReference>
<evidence type="ECO:0000259" key="11">
    <source>
        <dbReference type="Pfam" id="PF08334"/>
    </source>
</evidence>
<keyword evidence="8 10" id="KW-1133">Transmembrane helix</keyword>
<evidence type="ECO:0000256" key="5">
    <source>
        <dbReference type="ARBA" id="ARBA00022481"/>
    </source>
</evidence>
<keyword evidence="7 10" id="KW-0812">Transmembrane</keyword>
<feature type="transmembrane region" description="Helical" evidence="10">
    <location>
        <begin position="12"/>
        <end position="33"/>
    </location>
</feature>
<dbReference type="InterPro" id="IPR012902">
    <property type="entry name" value="N_methyl_site"/>
</dbReference>
<evidence type="ECO:0000256" key="9">
    <source>
        <dbReference type="ARBA" id="ARBA00023136"/>
    </source>
</evidence>
<dbReference type="SUPFAM" id="SSF54523">
    <property type="entry name" value="Pili subunits"/>
    <property type="match status" value="1"/>
</dbReference>
<feature type="domain" description="Type II secretion system protein GspG C-terminal" evidence="11">
    <location>
        <begin position="36"/>
        <end position="142"/>
    </location>
</feature>
<evidence type="ECO:0000256" key="1">
    <source>
        <dbReference type="ARBA" id="ARBA00004377"/>
    </source>
</evidence>
<comment type="caution">
    <text evidence="12">The sequence shown here is derived from an EMBL/GenBank/DDBJ whole genome shotgun (WGS) entry which is preliminary data.</text>
</comment>
<gene>
    <name evidence="12" type="primary">gspG</name>
    <name evidence="12" type="ORF">QJ522_05130</name>
</gene>
<evidence type="ECO:0000313" key="13">
    <source>
        <dbReference type="Proteomes" id="UP001431776"/>
    </source>
</evidence>
<comment type="similarity">
    <text evidence="2">Belongs to the GSP G family.</text>
</comment>
<dbReference type="PANTHER" id="PTHR30093:SF44">
    <property type="entry name" value="TYPE II SECRETION SYSTEM CORE PROTEIN G"/>
    <property type="match status" value="1"/>
</dbReference>
<dbReference type="InterPro" id="IPR000983">
    <property type="entry name" value="Bac_GSPG_pilin"/>
</dbReference>
<dbReference type="Proteomes" id="UP001431776">
    <property type="component" value="Unassembled WGS sequence"/>
</dbReference>
<protein>
    <recommendedName>
        <fullName evidence="3">Type II secretion system core protein G</fullName>
    </recommendedName>
</protein>
<dbReference type="GO" id="GO:0015628">
    <property type="term" value="P:protein secretion by the type II secretion system"/>
    <property type="evidence" value="ECO:0007669"/>
    <property type="project" value="InterPro"/>
</dbReference>
<dbReference type="RefSeq" id="WP_349243823.1">
    <property type="nucleotide sequence ID" value="NZ_JASCXX010000004.1"/>
</dbReference>
<reference evidence="12" key="1">
    <citation type="submission" date="2023-05" db="EMBL/GenBank/DDBJ databases">
        <title>Anaerotaeda fermentans gen. nov., sp. nov., a novel anaerobic planctomycete of the new family within the order Sedimentisphaerales isolated from Taman Peninsula, Russia.</title>
        <authorList>
            <person name="Khomyakova M.A."/>
            <person name="Merkel A.Y."/>
            <person name="Slobodkin A.I."/>
        </authorList>
    </citation>
    <scope>NUCLEOTIDE SEQUENCE</scope>
    <source>
        <strain evidence="12">M17dextr</strain>
    </source>
</reference>
<accession>A0AAW6TRV5</accession>
<dbReference type="AlphaFoldDB" id="A0AAW6TRV5"/>
<dbReference type="Pfam" id="PF08334">
    <property type="entry name" value="T2SSG"/>
    <property type="match status" value="1"/>
</dbReference>
<evidence type="ECO:0000256" key="4">
    <source>
        <dbReference type="ARBA" id="ARBA00022475"/>
    </source>
</evidence>
<dbReference type="InterPro" id="IPR013545">
    <property type="entry name" value="T2SS_protein-GspG_C"/>
</dbReference>
<dbReference type="Gene3D" id="3.30.700.10">
    <property type="entry name" value="Glycoprotein, Type 4 Pilin"/>
    <property type="match status" value="1"/>
</dbReference>
<evidence type="ECO:0000256" key="2">
    <source>
        <dbReference type="ARBA" id="ARBA00009984"/>
    </source>
</evidence>
<dbReference type="PRINTS" id="PR00813">
    <property type="entry name" value="BCTERIALGSPG"/>
</dbReference>
<dbReference type="NCBIfam" id="TIGR02532">
    <property type="entry name" value="IV_pilin_GFxxxE"/>
    <property type="match status" value="1"/>
</dbReference>
<keyword evidence="5" id="KW-0488">Methylation</keyword>
<comment type="subcellular location">
    <subcellularLocation>
        <location evidence="1">Cell inner membrane</location>
        <topology evidence="1">Single-pass membrane protein</topology>
    </subcellularLocation>
</comment>
<dbReference type="NCBIfam" id="TIGR01710">
    <property type="entry name" value="typeII_sec_gspG"/>
    <property type="match status" value="1"/>
</dbReference>
<evidence type="ECO:0000256" key="3">
    <source>
        <dbReference type="ARBA" id="ARBA00020042"/>
    </source>
</evidence>
<sequence>MKESRRRQVRTGFTMVELMAVLIILGLLAGVVVKNFVGQTEKAKVTTTKASLRQLASAVNQFYMDTNRYPTEDEGLYALVEQPSDVTNWQPGGYLDTTDVPPDGWNNEFIYELYPESGKPFVIKSLGADGQEGGEGYNADLLSTDR</sequence>
<evidence type="ECO:0000256" key="8">
    <source>
        <dbReference type="ARBA" id="ARBA00022989"/>
    </source>
</evidence>
<evidence type="ECO:0000256" key="7">
    <source>
        <dbReference type="ARBA" id="ARBA00022692"/>
    </source>
</evidence>
<proteinExistence type="inferred from homology"/>
<dbReference type="InterPro" id="IPR045584">
    <property type="entry name" value="Pilin-like"/>
</dbReference>
<dbReference type="GO" id="GO:0015627">
    <property type="term" value="C:type II protein secretion system complex"/>
    <property type="evidence" value="ECO:0007669"/>
    <property type="project" value="InterPro"/>
</dbReference>
<keyword evidence="9 10" id="KW-0472">Membrane</keyword>
<name>A0AAW6TRV5_9BACT</name>
<evidence type="ECO:0000313" key="12">
    <source>
        <dbReference type="EMBL" id="MDI6448418.1"/>
    </source>
</evidence>
<evidence type="ECO:0000256" key="10">
    <source>
        <dbReference type="SAM" id="Phobius"/>
    </source>
</evidence>
<keyword evidence="6" id="KW-0997">Cell inner membrane</keyword>
<dbReference type="PANTHER" id="PTHR30093">
    <property type="entry name" value="GENERAL SECRETION PATHWAY PROTEIN G"/>
    <property type="match status" value="1"/>
</dbReference>
<dbReference type="GO" id="GO:0005886">
    <property type="term" value="C:plasma membrane"/>
    <property type="evidence" value="ECO:0007669"/>
    <property type="project" value="UniProtKB-SubCell"/>
</dbReference>